<dbReference type="RefSeq" id="WP_092921278.1">
    <property type="nucleotide sequence ID" value="NZ_FOYN01000002.1"/>
</dbReference>
<dbReference type="STRING" id="35743.SAMN04487937_1906"/>
<evidence type="ECO:0000256" key="4">
    <source>
        <dbReference type="ARBA" id="ARBA00022989"/>
    </source>
</evidence>
<name>A0A1I6GDJ0_HALSD</name>
<evidence type="ECO:0000313" key="7">
    <source>
        <dbReference type="EMBL" id="SFR40255.1"/>
    </source>
</evidence>
<dbReference type="PANTHER" id="PTHR33452">
    <property type="entry name" value="OXIDOREDUCTASE CATD-RELATED"/>
    <property type="match status" value="1"/>
</dbReference>
<reference evidence="8" key="1">
    <citation type="submission" date="2016-10" db="EMBL/GenBank/DDBJ databases">
        <authorList>
            <person name="Varghese N."/>
            <person name="Submissions S."/>
        </authorList>
    </citation>
    <scope>NUCLEOTIDE SEQUENCE [LARGE SCALE GENOMIC DNA]</scope>
    <source>
        <strain evidence="8">RD 26</strain>
    </source>
</reference>
<feature type="transmembrane region" description="Helical" evidence="6">
    <location>
        <begin position="133"/>
        <end position="152"/>
    </location>
</feature>
<evidence type="ECO:0000256" key="6">
    <source>
        <dbReference type="SAM" id="Phobius"/>
    </source>
</evidence>
<accession>A0A1I6GDJ0</accession>
<evidence type="ECO:0000313" key="8">
    <source>
        <dbReference type="Proteomes" id="UP000198932"/>
    </source>
</evidence>
<dbReference type="PANTHER" id="PTHR33452:SF1">
    <property type="entry name" value="INNER MEMBRANE PROTEIN YPHA-RELATED"/>
    <property type="match status" value="1"/>
</dbReference>
<feature type="transmembrane region" description="Helical" evidence="6">
    <location>
        <begin position="93"/>
        <end position="121"/>
    </location>
</feature>
<proteinExistence type="predicted"/>
<keyword evidence="3 6" id="KW-0812">Transmembrane</keyword>
<dbReference type="InterPro" id="IPR051907">
    <property type="entry name" value="DoxX-like_oxidoreductase"/>
</dbReference>
<feature type="transmembrane region" description="Helical" evidence="6">
    <location>
        <begin position="20"/>
        <end position="38"/>
    </location>
</feature>
<dbReference type="EMBL" id="FOYN01000002">
    <property type="protein sequence ID" value="SFR40255.1"/>
    <property type="molecule type" value="Genomic_DNA"/>
</dbReference>
<sequence length="174" mass="19107">MSYQSSNPLVGETEFALDGPWATYWIAFIRVVTGWWFFHSGITKIIESGFAYTYGSAYMQQMTGTALGGIPVWMGNNLAWLIEPGVPLFETLIGLALMAGALTRFAAFGGVIFMSLFWIGNAGFGHGVVNSDLMGLLLFMTVIVLAAGRYYGLDALIERTELVKQNPKLRYLLG</sequence>
<evidence type="ECO:0000256" key="3">
    <source>
        <dbReference type="ARBA" id="ARBA00022692"/>
    </source>
</evidence>
<dbReference type="Pfam" id="PF07681">
    <property type="entry name" value="DoxX"/>
    <property type="match status" value="1"/>
</dbReference>
<dbReference type="Proteomes" id="UP000198932">
    <property type="component" value="Unassembled WGS sequence"/>
</dbReference>
<gene>
    <name evidence="7" type="ORF">SAMN04487937_1906</name>
</gene>
<dbReference type="AlphaFoldDB" id="A0A1I6GDJ0"/>
<dbReference type="GO" id="GO:0005886">
    <property type="term" value="C:plasma membrane"/>
    <property type="evidence" value="ECO:0007669"/>
    <property type="project" value="UniProtKB-SubCell"/>
</dbReference>
<keyword evidence="8" id="KW-1185">Reference proteome</keyword>
<keyword evidence="2" id="KW-1003">Cell membrane</keyword>
<dbReference type="InterPro" id="IPR032808">
    <property type="entry name" value="DoxX"/>
</dbReference>
<comment type="subcellular location">
    <subcellularLocation>
        <location evidence="1">Cell membrane</location>
        <topology evidence="1">Multi-pass membrane protein</topology>
    </subcellularLocation>
</comment>
<keyword evidence="4 6" id="KW-1133">Transmembrane helix</keyword>
<protein>
    <submittedName>
        <fullName evidence="7">Thiosulfate dehydrogenase [quinone] large subunit</fullName>
    </submittedName>
</protein>
<keyword evidence="5 6" id="KW-0472">Membrane</keyword>
<evidence type="ECO:0000256" key="1">
    <source>
        <dbReference type="ARBA" id="ARBA00004651"/>
    </source>
</evidence>
<evidence type="ECO:0000256" key="5">
    <source>
        <dbReference type="ARBA" id="ARBA00023136"/>
    </source>
</evidence>
<evidence type="ECO:0000256" key="2">
    <source>
        <dbReference type="ARBA" id="ARBA00022475"/>
    </source>
</evidence>
<dbReference type="OrthoDB" id="199518at2157"/>
<organism evidence="7 8">
    <name type="scientific">Halorubrum sodomense</name>
    <dbReference type="NCBI Taxonomy" id="35743"/>
    <lineage>
        <taxon>Archaea</taxon>
        <taxon>Methanobacteriati</taxon>
        <taxon>Methanobacteriota</taxon>
        <taxon>Stenosarchaea group</taxon>
        <taxon>Halobacteria</taxon>
        <taxon>Halobacteriales</taxon>
        <taxon>Haloferacaceae</taxon>
        <taxon>Halorubrum</taxon>
    </lineage>
</organism>